<protein>
    <submittedName>
        <fullName evidence="2">UDP-Glc:alpha-D-GlcNAc-diphosphoundecaprenol beta-1,3-glucosyltransferase WfgD</fullName>
        <ecNumber evidence="2">2.4.1.305</ecNumber>
    </submittedName>
</protein>
<dbReference type="Proteomes" id="UP000196240">
    <property type="component" value="Unassembled WGS sequence"/>
</dbReference>
<dbReference type="PANTHER" id="PTHR22916:SF3">
    <property type="entry name" value="UDP-GLCNAC:BETAGAL BETA-1,3-N-ACETYLGLUCOSAMINYLTRANSFERASE-LIKE PROTEIN 1"/>
    <property type="match status" value="1"/>
</dbReference>
<accession>A0A1R7QF66</accession>
<dbReference type="GO" id="GO:0016758">
    <property type="term" value="F:hexosyltransferase activity"/>
    <property type="evidence" value="ECO:0007669"/>
    <property type="project" value="UniProtKB-ARBA"/>
</dbReference>
<reference evidence="2 3" key="1">
    <citation type="submission" date="2017-02" db="EMBL/GenBank/DDBJ databases">
        <authorList>
            <person name="Peterson S.W."/>
        </authorList>
    </citation>
    <scope>NUCLEOTIDE SEQUENCE [LARGE SCALE GENOMIC DNA]</scope>
    <source>
        <strain evidence="2">C6</strain>
    </source>
</reference>
<dbReference type="PANTHER" id="PTHR22916">
    <property type="entry name" value="GLYCOSYLTRANSFERASE"/>
    <property type="match status" value="1"/>
</dbReference>
<dbReference type="EC" id="2.4.1.305" evidence="2"/>
<sequence length="286" mass="33763">MEKNNQPLVSIVIPCYNHEQFVQDCIQSVIDQTYENIELIIIDDGSKDNSVLKIQEMVEKCQNRFKRFEFRYRPNKGLSATLNEAIDWCCGKYFSAIASDDMLLEEKTKTQLDYMENNSNSVAVFGGVHIIDNENKVIRTIIDEQKKYTFNEILMHQHNLPAPTAFIKKESLIKVGKYDPKIRIEDWYMWLKISKIGEIVYLPKAFSYYRDHQDNTTKKNNIMNVERFKVISNFSNDKNYSLARQQVGWINCLEKNYTRRCEKFVSKCFYLISNPVFFLYKLIGKL</sequence>
<dbReference type="InterPro" id="IPR029044">
    <property type="entry name" value="Nucleotide-diphossugar_trans"/>
</dbReference>
<evidence type="ECO:0000259" key="1">
    <source>
        <dbReference type="Pfam" id="PF00535"/>
    </source>
</evidence>
<dbReference type="SUPFAM" id="SSF53448">
    <property type="entry name" value="Nucleotide-diphospho-sugar transferases"/>
    <property type="match status" value="1"/>
</dbReference>
<keyword evidence="2" id="KW-0328">Glycosyltransferase</keyword>
<proteinExistence type="predicted"/>
<name>A0A1R7QF66_ACIJO</name>
<evidence type="ECO:0000313" key="3">
    <source>
        <dbReference type="Proteomes" id="UP000196240"/>
    </source>
</evidence>
<feature type="domain" description="Glycosyltransferase 2-like" evidence="1">
    <location>
        <begin position="10"/>
        <end position="171"/>
    </location>
</feature>
<gene>
    <name evidence="2" type="primary">wfgD</name>
    <name evidence="2" type="ORF">ACNJC6_02581</name>
</gene>
<dbReference type="AlphaFoldDB" id="A0A1R7QF66"/>
<evidence type="ECO:0000313" key="2">
    <source>
        <dbReference type="EMBL" id="SJX22928.1"/>
    </source>
</evidence>
<dbReference type="RefSeq" id="WP_228148491.1">
    <property type="nucleotide sequence ID" value="NZ_FUUY01000009.1"/>
</dbReference>
<organism evidence="2 3">
    <name type="scientific">Acinetobacter johnsonii</name>
    <dbReference type="NCBI Taxonomy" id="40214"/>
    <lineage>
        <taxon>Bacteria</taxon>
        <taxon>Pseudomonadati</taxon>
        <taxon>Pseudomonadota</taxon>
        <taxon>Gammaproteobacteria</taxon>
        <taxon>Moraxellales</taxon>
        <taxon>Moraxellaceae</taxon>
        <taxon>Acinetobacter</taxon>
    </lineage>
</organism>
<keyword evidence="2" id="KW-0808">Transferase</keyword>
<dbReference type="InterPro" id="IPR001173">
    <property type="entry name" value="Glyco_trans_2-like"/>
</dbReference>
<dbReference type="Pfam" id="PF00535">
    <property type="entry name" value="Glycos_transf_2"/>
    <property type="match status" value="1"/>
</dbReference>
<dbReference type="Gene3D" id="3.90.550.10">
    <property type="entry name" value="Spore Coat Polysaccharide Biosynthesis Protein SpsA, Chain A"/>
    <property type="match status" value="1"/>
</dbReference>
<dbReference type="EMBL" id="FUUY01000009">
    <property type="protein sequence ID" value="SJX22928.1"/>
    <property type="molecule type" value="Genomic_DNA"/>
</dbReference>